<dbReference type="HAMAP" id="MF_00354">
    <property type="entry name" value="Idi_2"/>
    <property type="match status" value="1"/>
</dbReference>
<dbReference type="Proteomes" id="UP001299068">
    <property type="component" value="Unassembled WGS sequence"/>
</dbReference>
<feature type="domain" description="FMN-dependent dehydrogenase" evidence="12">
    <location>
        <begin position="169"/>
        <end position="326"/>
    </location>
</feature>
<dbReference type="EC" id="5.3.3.2" evidence="11"/>
<dbReference type="GO" id="GO:0004452">
    <property type="term" value="F:isopentenyl-diphosphate delta-isomerase activity"/>
    <property type="evidence" value="ECO:0007669"/>
    <property type="project" value="UniProtKB-EC"/>
</dbReference>
<evidence type="ECO:0000256" key="3">
    <source>
        <dbReference type="ARBA" id="ARBA00022630"/>
    </source>
</evidence>
<evidence type="ECO:0000256" key="5">
    <source>
        <dbReference type="ARBA" id="ARBA00022723"/>
    </source>
</evidence>
<keyword evidence="5 11" id="KW-0479">Metal-binding</keyword>
<dbReference type="SUPFAM" id="SSF51395">
    <property type="entry name" value="FMN-linked oxidoreductases"/>
    <property type="match status" value="1"/>
</dbReference>
<evidence type="ECO:0000256" key="9">
    <source>
        <dbReference type="ARBA" id="ARBA00023235"/>
    </source>
</evidence>
<dbReference type="RefSeq" id="WP_221861532.1">
    <property type="nucleotide sequence ID" value="NZ_JAIKTU010000009.1"/>
</dbReference>
<evidence type="ECO:0000256" key="11">
    <source>
        <dbReference type="HAMAP-Rule" id="MF_00354"/>
    </source>
</evidence>
<comment type="function">
    <text evidence="11">Involved in the biosynthesis of isoprenoids. Catalyzes the 1,3-allylic rearrangement of the homoallylic substrate isopentenyl (IPP) to its allylic isomer, dimethylallyl diphosphate (DMAPP).</text>
</comment>
<keyword evidence="8 11" id="KW-0414">Isoprene biosynthesis</keyword>
<keyword evidence="14" id="KW-1185">Reference proteome</keyword>
<dbReference type="PIRSF" id="PIRSF003314">
    <property type="entry name" value="IPP_isomerase"/>
    <property type="match status" value="1"/>
</dbReference>
<dbReference type="Pfam" id="PF01070">
    <property type="entry name" value="FMN_dh"/>
    <property type="match status" value="1"/>
</dbReference>
<dbReference type="InterPro" id="IPR013785">
    <property type="entry name" value="Aldolase_TIM"/>
</dbReference>
<feature type="binding site" evidence="11">
    <location>
        <position position="95"/>
    </location>
    <ligand>
        <name>FMN</name>
        <dbReference type="ChEBI" id="CHEBI:58210"/>
    </ligand>
</feature>
<feature type="binding site" evidence="11">
    <location>
        <position position="155"/>
    </location>
    <ligand>
        <name>Mg(2+)</name>
        <dbReference type="ChEBI" id="CHEBI:18420"/>
    </ligand>
</feature>
<organism evidence="13 14">
    <name type="scientific">Clostridium sardiniense</name>
    <name type="common">Clostridium absonum</name>
    <dbReference type="NCBI Taxonomy" id="29369"/>
    <lineage>
        <taxon>Bacteria</taxon>
        <taxon>Bacillati</taxon>
        <taxon>Bacillota</taxon>
        <taxon>Clostridia</taxon>
        <taxon>Eubacteriales</taxon>
        <taxon>Clostridiaceae</taxon>
        <taxon>Clostridium</taxon>
    </lineage>
</organism>
<feature type="binding site" evidence="11">
    <location>
        <begin position="65"/>
        <end position="67"/>
    </location>
    <ligand>
        <name>FMN</name>
        <dbReference type="ChEBI" id="CHEBI:58210"/>
    </ligand>
</feature>
<feature type="binding site" evidence="11">
    <location>
        <position position="186"/>
    </location>
    <ligand>
        <name>FMN</name>
        <dbReference type="ChEBI" id="CHEBI:58210"/>
    </ligand>
</feature>
<comment type="caution">
    <text evidence="11">Lacks conserved residue(s) required for the propagation of feature annotation.</text>
</comment>
<feature type="binding site" evidence="11">
    <location>
        <begin position="283"/>
        <end position="284"/>
    </location>
    <ligand>
        <name>FMN</name>
        <dbReference type="ChEBI" id="CHEBI:58210"/>
    </ligand>
</feature>
<evidence type="ECO:0000256" key="10">
    <source>
        <dbReference type="ARBA" id="ARBA00025810"/>
    </source>
</evidence>
<dbReference type="NCBIfam" id="TIGR02151">
    <property type="entry name" value="IPP_isom_2"/>
    <property type="match status" value="1"/>
</dbReference>
<comment type="catalytic activity">
    <reaction evidence="11">
        <text>isopentenyl diphosphate = dimethylallyl diphosphate</text>
        <dbReference type="Rhea" id="RHEA:23284"/>
        <dbReference type="ChEBI" id="CHEBI:57623"/>
        <dbReference type="ChEBI" id="CHEBI:128769"/>
        <dbReference type="EC" id="5.3.3.2"/>
    </reaction>
</comment>
<keyword evidence="3 11" id="KW-0285">Flavoprotein</keyword>
<keyword evidence="9 11" id="KW-0413">Isomerase</keyword>
<comment type="caution">
    <text evidence="13">The sequence shown here is derived from an EMBL/GenBank/DDBJ whole genome shotgun (WGS) entry which is preliminary data.</text>
</comment>
<dbReference type="PANTHER" id="PTHR43665:SF1">
    <property type="entry name" value="ISOPENTENYL-DIPHOSPHATE DELTA-ISOMERASE"/>
    <property type="match status" value="1"/>
</dbReference>
<keyword evidence="7 11" id="KW-0521">NADP</keyword>
<feature type="binding site" evidence="11">
    <location>
        <begin position="10"/>
        <end position="11"/>
    </location>
    <ligand>
        <name>substrate</name>
    </ligand>
</feature>
<comment type="cofactor">
    <cofactor evidence="11">
        <name>NADPH</name>
        <dbReference type="ChEBI" id="CHEBI:57783"/>
    </cofactor>
</comment>
<dbReference type="InterPro" id="IPR000262">
    <property type="entry name" value="FMN-dep_DH"/>
</dbReference>
<dbReference type="InterPro" id="IPR011179">
    <property type="entry name" value="IPdP_isomerase"/>
</dbReference>
<evidence type="ECO:0000256" key="1">
    <source>
        <dbReference type="ARBA" id="ARBA00001917"/>
    </source>
</evidence>
<feature type="binding site" evidence="11">
    <location>
        <position position="154"/>
    </location>
    <ligand>
        <name>substrate</name>
    </ligand>
</feature>
<evidence type="ECO:0000256" key="6">
    <source>
        <dbReference type="ARBA" id="ARBA00022842"/>
    </source>
</evidence>
<comment type="cofactor">
    <cofactor evidence="11">
        <name>Mg(2+)</name>
        <dbReference type="ChEBI" id="CHEBI:18420"/>
    </cofactor>
</comment>
<name>A0ABS7KZN8_CLOSR</name>
<gene>
    <name evidence="11 13" type="primary">fni</name>
    <name evidence="13" type="ORF">K5V21_12545</name>
</gene>
<keyword evidence="4 11" id="KW-0288">FMN</keyword>
<protein>
    <recommendedName>
        <fullName evidence="11">Isopentenyl-diphosphate delta-isomerase</fullName>
        <shortName evidence="11">IPP isomerase</shortName>
        <ecNumber evidence="11">5.3.3.2</ecNumber>
    </recommendedName>
    <alternativeName>
        <fullName evidence="11">Isopentenyl diphosphate:dimethylallyl diphosphate isomerase</fullName>
    </alternativeName>
    <alternativeName>
        <fullName evidence="11">Isopentenyl pyrophosphate isomerase</fullName>
    </alternativeName>
    <alternativeName>
        <fullName evidence="11">Type 2 isopentenyl diphosphate isomerase</fullName>
        <shortName evidence="11">IDI-2</shortName>
    </alternativeName>
</protein>
<feature type="binding site" evidence="11">
    <location>
        <position position="124"/>
    </location>
    <ligand>
        <name>FMN</name>
        <dbReference type="ChEBI" id="CHEBI:58210"/>
    </ligand>
</feature>
<sequence length="347" mass="38902">MKDLEKSKSRKLEHIKYALEAYSKEDYFKDIKIFNNSVPEINYDEINLKCNFLEKKIDMPVMINAMTGGTDLSFKINRDLSIIAKEFNIPMAVGSQAIIFKDKELERTFKVTRENNKNGIILSNLSALSSLENVKRAIELIEADGIQLHLNPAQELVMTEGDRNFKGMLKNIENIIKNIGIPVIIKEVGSGISFDACKELINAGVEYVDVGGKGGTSFIKIEALRKTSDIFEEIEEIEIPTPQSILFCKLAKPDLNIISSGGISKGSHIIKSIMLGANISGISGPILYKYLNGGMNEAIEYLNLLRENTKILMGCLGCETIEDIKKVKYYYKEEDIIKNFVKSKINI</sequence>
<reference evidence="13 14" key="1">
    <citation type="journal article" date="2021" name="Cell Host Microbe">
        <title>in vivo commensal control of Clostridioides difficile virulence.</title>
        <authorList>
            <person name="Girinathan B.P."/>
            <person name="Dibenedetto N."/>
            <person name="Worley J.N."/>
            <person name="Peltier J."/>
            <person name="Arrieta-Ortiz M.L."/>
            <person name="Rupa Christinal Immanuel S."/>
            <person name="Lavin R."/>
            <person name="Delaney M.L."/>
            <person name="Cummins C."/>
            <person name="Hoffmann M."/>
            <person name="Luo Y."/>
            <person name="Gonzalez-Escalona N."/>
            <person name="Allard M."/>
            <person name="Onderdonk A.B."/>
            <person name="Gerber G.K."/>
            <person name="Sonenshein A.L."/>
            <person name="Baliga N."/>
            <person name="Dupuy B."/>
            <person name="Bry L."/>
        </authorList>
    </citation>
    <scope>NUCLEOTIDE SEQUENCE [LARGE SCALE GENOMIC DNA]</scope>
    <source>
        <strain evidence="13 14">DSM 599</strain>
    </source>
</reference>
<dbReference type="PANTHER" id="PTHR43665">
    <property type="entry name" value="ISOPENTENYL-DIPHOSPHATE DELTA-ISOMERASE"/>
    <property type="match status" value="1"/>
</dbReference>
<keyword evidence="2 11" id="KW-0963">Cytoplasm</keyword>
<evidence type="ECO:0000256" key="8">
    <source>
        <dbReference type="ARBA" id="ARBA00023229"/>
    </source>
</evidence>
<evidence type="ECO:0000313" key="14">
    <source>
        <dbReference type="Proteomes" id="UP001299068"/>
    </source>
</evidence>
<dbReference type="EMBL" id="JAIKTU010000009">
    <property type="protein sequence ID" value="MBY0756276.1"/>
    <property type="molecule type" value="Genomic_DNA"/>
</dbReference>
<proteinExistence type="inferred from homology"/>
<evidence type="ECO:0000256" key="7">
    <source>
        <dbReference type="ARBA" id="ARBA00022857"/>
    </source>
</evidence>
<keyword evidence="6 11" id="KW-0460">Magnesium</keyword>
<comment type="similarity">
    <text evidence="11">Belongs to the IPP isomerase type 2 family.</text>
</comment>
<comment type="cofactor">
    <cofactor evidence="1 11">
        <name>FMN</name>
        <dbReference type="ChEBI" id="CHEBI:58210"/>
    </cofactor>
</comment>
<evidence type="ECO:0000259" key="12">
    <source>
        <dbReference type="Pfam" id="PF01070"/>
    </source>
</evidence>
<dbReference type="CDD" id="cd02811">
    <property type="entry name" value="IDI-2_FMN"/>
    <property type="match status" value="1"/>
</dbReference>
<evidence type="ECO:0000313" key="13">
    <source>
        <dbReference type="EMBL" id="MBY0756276.1"/>
    </source>
</evidence>
<feature type="binding site" evidence="11">
    <location>
        <position position="216"/>
    </location>
    <ligand>
        <name>FMN</name>
        <dbReference type="ChEBI" id="CHEBI:58210"/>
    </ligand>
</feature>
<accession>A0ABS7KZN8</accession>
<comment type="subcellular location">
    <subcellularLocation>
        <location evidence="11">Cytoplasm</location>
    </subcellularLocation>
</comment>
<evidence type="ECO:0000256" key="2">
    <source>
        <dbReference type="ARBA" id="ARBA00022490"/>
    </source>
</evidence>
<evidence type="ECO:0000256" key="4">
    <source>
        <dbReference type="ARBA" id="ARBA00022643"/>
    </source>
</evidence>
<comment type="subunit">
    <text evidence="10 11">Homooctamer. Dimer of tetramers.</text>
</comment>
<dbReference type="Gene3D" id="3.20.20.70">
    <property type="entry name" value="Aldolase class I"/>
    <property type="match status" value="1"/>
</dbReference>